<keyword evidence="7" id="KW-0078">Bacteriocin</keyword>
<dbReference type="Proteomes" id="UP000014463">
    <property type="component" value="Unassembled WGS sequence"/>
</dbReference>
<dbReference type="eggNOG" id="COG3157">
    <property type="taxonomic scope" value="Bacteria"/>
</dbReference>
<evidence type="ECO:0000256" key="4">
    <source>
        <dbReference type="ARBA" id="ARBA00022759"/>
    </source>
</evidence>
<dbReference type="InterPro" id="IPR016128">
    <property type="entry name" value="Pyosin/cloacin_T_dom"/>
</dbReference>
<dbReference type="InterPro" id="IPR003615">
    <property type="entry name" value="HNH_nuc"/>
</dbReference>
<dbReference type="Pfam" id="PF21431">
    <property type="entry name" value="Col-Pyo_DNase"/>
    <property type="match status" value="1"/>
</dbReference>
<feature type="domain" description="HNH nuclease" evidence="8">
    <location>
        <begin position="274"/>
        <end position="329"/>
    </location>
</feature>
<dbReference type="InterPro" id="IPR044925">
    <property type="entry name" value="His-Me_finger_sf"/>
</dbReference>
<comment type="caution">
    <text evidence="9">The sequence shown here is derived from an EMBL/GenBank/DDBJ whole genome shotgun (WGS) entry which is preliminary data.</text>
</comment>
<organism evidence="9 10">
    <name type="scientific">Litchfieldella anticariensis (strain DSM 16096 / CECT 5854 / CIP 108499 / LMG 22089 / FP35)</name>
    <name type="common">Halomonas anticariensis</name>
    <dbReference type="NCBI Taxonomy" id="1121939"/>
    <lineage>
        <taxon>Bacteria</taxon>
        <taxon>Pseudomonadati</taxon>
        <taxon>Pseudomonadota</taxon>
        <taxon>Gammaproteobacteria</taxon>
        <taxon>Oceanospirillales</taxon>
        <taxon>Halomonadaceae</taxon>
        <taxon>Litchfieldella</taxon>
    </lineage>
</organism>
<keyword evidence="4" id="KW-0255">Endonuclease</keyword>
<dbReference type="InterPro" id="IPR037146">
    <property type="entry name" value="Colicin/pyocin_DNase_dom_sf"/>
</dbReference>
<dbReference type="GO" id="GO:0019835">
    <property type="term" value="P:cytolysis"/>
    <property type="evidence" value="ECO:0007669"/>
    <property type="project" value="InterPro"/>
</dbReference>
<dbReference type="PATRIC" id="fig|1121939.11.peg.1672"/>
<evidence type="ECO:0000256" key="1">
    <source>
        <dbReference type="ARBA" id="ARBA00006811"/>
    </source>
</evidence>
<dbReference type="SUPFAM" id="SSF69369">
    <property type="entry name" value="Cloacin translocation domain"/>
    <property type="match status" value="1"/>
</dbReference>
<name>S2KM91_LITA3</name>
<dbReference type="PRINTS" id="PR01300">
    <property type="entry name" value="PYOCINKILLER"/>
</dbReference>
<dbReference type="Pfam" id="PF06958">
    <property type="entry name" value="Pyocin_S"/>
    <property type="match status" value="1"/>
</dbReference>
<sequence>VPAVATGLEAAGVASAATALAGVVTGNADDRIEAVGRFLDTGPGRAYLHLLAFLPGGYSDGTLLTTDQIRRMSEAPTRVRFSIQTLADGSTQIAGFHVRQGTPAEMVPVRQVQWSADKTYLEAHLNGITLTWTPNDGPLQEQLSPLPSADTHLLNGIMVYPVADEASQATTTEYPALPQDWNDAILIFPEDVRAEAIYIVFKVEPRNEAGTATGQGEEVTGRWLEQTSQELGAPIPAQIADRLRGREFSTFADFRRAFWMEVANDPTLSEQFILPNRIIMADGKSPYTISSERVGGRERFEIHHTHEIQHGGAVYDMDNLRVMTPRQHIDIHRTRR</sequence>
<evidence type="ECO:0000256" key="5">
    <source>
        <dbReference type="ARBA" id="ARBA00022801"/>
    </source>
</evidence>
<dbReference type="GO" id="GO:0031640">
    <property type="term" value="P:killing of cells of another organism"/>
    <property type="evidence" value="ECO:0007669"/>
    <property type="project" value="UniProtKB-KW"/>
</dbReference>
<dbReference type="InterPro" id="IPR003060">
    <property type="entry name" value="Pyocin_killer"/>
</dbReference>
<dbReference type="EMBL" id="ASTJ01000022">
    <property type="protein sequence ID" value="EPC03252.1"/>
    <property type="molecule type" value="Genomic_DNA"/>
</dbReference>
<dbReference type="SUPFAM" id="SSF54060">
    <property type="entry name" value="His-Me finger endonucleases"/>
    <property type="match status" value="1"/>
</dbReference>
<dbReference type="GO" id="GO:0042742">
    <property type="term" value="P:defense response to bacterium"/>
    <property type="evidence" value="ECO:0007669"/>
    <property type="project" value="UniProtKB-KW"/>
</dbReference>
<gene>
    <name evidence="9" type="ORF">L861_23365</name>
</gene>
<keyword evidence="6" id="KW-0044">Antibiotic</keyword>
<accession>S2KM91</accession>
<keyword evidence="3" id="KW-0540">Nuclease</keyword>
<feature type="non-terminal residue" evidence="9">
    <location>
        <position position="1"/>
    </location>
</feature>
<evidence type="ECO:0000259" key="8">
    <source>
        <dbReference type="SMART" id="SM00507"/>
    </source>
</evidence>
<dbReference type="RefSeq" id="WP_016416174.1">
    <property type="nucleotide sequence ID" value="NZ_KE332388.1"/>
</dbReference>
<reference evidence="9 10" key="1">
    <citation type="journal article" date="2013" name="Genome Announc.">
        <title>Draft genome sequence of the moderately halophilic gammaproteobacterium Halomonas anticariensis FP35.</title>
        <authorList>
            <person name="Tahrioui A."/>
            <person name="Quesada E."/>
            <person name="Llamas I."/>
        </authorList>
    </citation>
    <scope>NUCLEOTIDE SEQUENCE [LARGE SCALE GENOMIC DNA]</scope>
    <source>
        <strain evidence="10">DSM 16096 / CECT 5854 / LMG 22089 / FP35</strain>
    </source>
</reference>
<keyword evidence="2" id="KW-0929">Antimicrobial</keyword>
<dbReference type="AlphaFoldDB" id="S2KM91"/>
<evidence type="ECO:0000313" key="10">
    <source>
        <dbReference type="Proteomes" id="UP000014463"/>
    </source>
</evidence>
<dbReference type="Gene3D" id="3.90.540.10">
    <property type="entry name" value="Colicin/pyocin, DNase domain"/>
    <property type="match status" value="1"/>
</dbReference>
<dbReference type="CDD" id="cd00085">
    <property type="entry name" value="HNHc"/>
    <property type="match status" value="1"/>
</dbReference>
<evidence type="ECO:0000256" key="2">
    <source>
        <dbReference type="ARBA" id="ARBA00022529"/>
    </source>
</evidence>
<evidence type="ECO:0000313" key="9">
    <source>
        <dbReference type="EMBL" id="EPC03252.1"/>
    </source>
</evidence>
<keyword evidence="5" id="KW-0378">Hydrolase</keyword>
<dbReference type="GO" id="GO:0016787">
    <property type="term" value="F:hydrolase activity"/>
    <property type="evidence" value="ECO:0007669"/>
    <property type="project" value="UniProtKB-KW"/>
</dbReference>
<dbReference type="GO" id="GO:0004519">
    <property type="term" value="F:endonuclease activity"/>
    <property type="evidence" value="ECO:0007669"/>
    <property type="project" value="UniProtKB-KW"/>
</dbReference>
<dbReference type="InterPro" id="IPR036302">
    <property type="entry name" value="Pyosin/cloacin_T_dom_sf"/>
</dbReference>
<dbReference type="SMART" id="SM00507">
    <property type="entry name" value="HNHc"/>
    <property type="match status" value="1"/>
</dbReference>
<keyword evidence="10" id="KW-1185">Reference proteome</keyword>
<protein>
    <recommendedName>
        <fullName evidence="8">HNH nuclease domain-containing protein</fullName>
    </recommendedName>
</protein>
<evidence type="ECO:0000256" key="3">
    <source>
        <dbReference type="ARBA" id="ARBA00022722"/>
    </source>
</evidence>
<proteinExistence type="inferred from homology"/>
<comment type="similarity">
    <text evidence="1">Belongs to the colicin/pyosin nuclease family.</text>
</comment>
<dbReference type="STRING" id="1121939.L861_23365"/>
<evidence type="ECO:0000256" key="7">
    <source>
        <dbReference type="ARBA" id="ARBA00023048"/>
    </source>
</evidence>
<evidence type="ECO:0000256" key="6">
    <source>
        <dbReference type="ARBA" id="ARBA00023022"/>
    </source>
</evidence>
<dbReference type="GO" id="GO:0005102">
    <property type="term" value="F:signaling receptor binding"/>
    <property type="evidence" value="ECO:0007669"/>
    <property type="project" value="InterPro"/>
</dbReference>